<evidence type="ECO:0000313" key="2">
    <source>
        <dbReference type="Proteomes" id="UP000008063"/>
    </source>
</evidence>
<dbReference type="InParanoid" id="F8PIR6"/>
<dbReference type="AlphaFoldDB" id="F8PIR6"/>
<evidence type="ECO:0000313" key="1">
    <source>
        <dbReference type="EMBL" id="EGO03699.1"/>
    </source>
</evidence>
<accession>F8PIR6</accession>
<sequence>MSLDGAGAWYHWPFTNITTLHLHGADTQTRKQYDRTLTSIRFFELLRNVAHSLVNLCVHTNFSPARDQQVNLPNTIHLPVLRRVRIHDVRGEQTWENTSYILLALDAPVLQSVALVNSTDDSLALLFNHMTQPLPLPSLTSLTLHNVLFHESTYISLHKAMPIVHQLEVAYLDRYAHEYHFAVLLRALGRMPSSSRLSSPTAQPIWLDLKSVTLKLTGSYPRVMPLLAEAKAGMAVTRCPVVFRHHVVPYDQASRLQERQMLTEDVVYRHVSPTWEEDARCFILT</sequence>
<proteinExistence type="predicted"/>
<gene>
    <name evidence="1" type="ORF">SERLA73DRAFT_175301</name>
</gene>
<protein>
    <submittedName>
        <fullName evidence="1">Uncharacterized protein</fullName>
    </submittedName>
</protein>
<dbReference type="Proteomes" id="UP000008063">
    <property type="component" value="Unassembled WGS sequence"/>
</dbReference>
<dbReference type="HOGENOM" id="CLU_977157_0_0_1"/>
<reference evidence="2" key="1">
    <citation type="journal article" date="2011" name="Science">
        <title>The plant cell wall-decomposing machinery underlies the functional diversity of forest fungi.</title>
        <authorList>
            <person name="Eastwood D.C."/>
            <person name="Floudas D."/>
            <person name="Binder M."/>
            <person name="Majcherczyk A."/>
            <person name="Schneider P."/>
            <person name="Aerts A."/>
            <person name="Asiegbu F.O."/>
            <person name="Baker S.E."/>
            <person name="Barry K."/>
            <person name="Bendiksby M."/>
            <person name="Blumentritt M."/>
            <person name="Coutinho P.M."/>
            <person name="Cullen D."/>
            <person name="de Vries R.P."/>
            <person name="Gathman A."/>
            <person name="Goodell B."/>
            <person name="Henrissat B."/>
            <person name="Ihrmark K."/>
            <person name="Kauserud H."/>
            <person name="Kohler A."/>
            <person name="LaButti K."/>
            <person name="Lapidus A."/>
            <person name="Lavin J.L."/>
            <person name="Lee Y.-H."/>
            <person name="Lindquist E."/>
            <person name="Lilly W."/>
            <person name="Lucas S."/>
            <person name="Morin E."/>
            <person name="Murat C."/>
            <person name="Oguiza J.A."/>
            <person name="Park J."/>
            <person name="Pisabarro A.G."/>
            <person name="Riley R."/>
            <person name="Rosling A."/>
            <person name="Salamov A."/>
            <person name="Schmidt O."/>
            <person name="Schmutz J."/>
            <person name="Skrede I."/>
            <person name="Stenlid J."/>
            <person name="Wiebenga A."/>
            <person name="Xie X."/>
            <person name="Kuees U."/>
            <person name="Hibbett D.S."/>
            <person name="Hoffmeister D."/>
            <person name="Hoegberg N."/>
            <person name="Martin F."/>
            <person name="Grigoriev I.V."/>
            <person name="Watkinson S.C."/>
        </authorList>
    </citation>
    <scope>NUCLEOTIDE SEQUENCE [LARGE SCALE GENOMIC DNA]</scope>
    <source>
        <strain evidence="2">strain S7.3</strain>
    </source>
</reference>
<dbReference type="EMBL" id="GL945475">
    <property type="protein sequence ID" value="EGO03699.1"/>
    <property type="molecule type" value="Genomic_DNA"/>
</dbReference>
<keyword evidence="2" id="KW-1185">Reference proteome</keyword>
<organism evidence="2">
    <name type="scientific">Serpula lacrymans var. lacrymans (strain S7.3)</name>
    <name type="common">Dry rot fungus</name>
    <dbReference type="NCBI Taxonomy" id="936435"/>
    <lineage>
        <taxon>Eukaryota</taxon>
        <taxon>Fungi</taxon>
        <taxon>Dikarya</taxon>
        <taxon>Basidiomycota</taxon>
        <taxon>Agaricomycotina</taxon>
        <taxon>Agaricomycetes</taxon>
        <taxon>Agaricomycetidae</taxon>
        <taxon>Boletales</taxon>
        <taxon>Coniophorineae</taxon>
        <taxon>Serpulaceae</taxon>
        <taxon>Serpula</taxon>
    </lineage>
</organism>
<name>F8PIR6_SERL3</name>